<feature type="region of interest" description="Disordered" evidence="1">
    <location>
        <begin position="173"/>
        <end position="196"/>
    </location>
</feature>
<reference evidence="2" key="1">
    <citation type="journal article" date="2022" name="bioRxiv">
        <title>Genomics of Preaxostyla Flagellates Illuminates Evolutionary Transitions and the Path Towards Mitochondrial Loss.</title>
        <authorList>
            <person name="Novak L.V.F."/>
            <person name="Treitli S.C."/>
            <person name="Pyrih J."/>
            <person name="Halakuc P."/>
            <person name="Pipaliya S.V."/>
            <person name="Vacek V."/>
            <person name="Brzon O."/>
            <person name="Soukal P."/>
            <person name="Eme L."/>
            <person name="Dacks J.B."/>
            <person name="Karnkowska A."/>
            <person name="Elias M."/>
            <person name="Hampl V."/>
        </authorList>
    </citation>
    <scope>NUCLEOTIDE SEQUENCE</scope>
    <source>
        <strain evidence="2">RCP-MX</strain>
    </source>
</reference>
<evidence type="ECO:0000256" key="1">
    <source>
        <dbReference type="SAM" id="MobiDB-lite"/>
    </source>
</evidence>
<sequence length="218" mass="23922">MDEEALEKVLDPDMEIPALQALLDPIPPSGCGHVWQRWRRGNQRNWTANPMAAPRLRHCWPARRPWTTSAEQLRRPWTPRPAGRPATHDGRHGPVDCAVMSRSALGPSRTLRSPATLEASPRRDLWGLWPGVPPLCPVATPLWESPALIPVEALDTASRRSASAGQRHDICASMPPLSSLFPRTGPRAPPGAARGRRSIGGIRYRLVACLPPRSPEAA</sequence>
<dbReference type="Proteomes" id="UP001141327">
    <property type="component" value="Unassembled WGS sequence"/>
</dbReference>
<feature type="region of interest" description="Disordered" evidence="1">
    <location>
        <begin position="70"/>
        <end position="92"/>
    </location>
</feature>
<evidence type="ECO:0000313" key="3">
    <source>
        <dbReference type="Proteomes" id="UP001141327"/>
    </source>
</evidence>
<name>A0ABQ8UBH0_9EUKA</name>
<keyword evidence="3" id="KW-1185">Reference proteome</keyword>
<protein>
    <submittedName>
        <fullName evidence="2">Uncharacterized protein</fullName>
    </submittedName>
</protein>
<comment type="caution">
    <text evidence="2">The sequence shown here is derived from an EMBL/GenBank/DDBJ whole genome shotgun (WGS) entry which is preliminary data.</text>
</comment>
<evidence type="ECO:0000313" key="2">
    <source>
        <dbReference type="EMBL" id="KAJ4456640.1"/>
    </source>
</evidence>
<dbReference type="EMBL" id="JAPMOS010000064">
    <property type="protein sequence ID" value="KAJ4456640.1"/>
    <property type="molecule type" value="Genomic_DNA"/>
</dbReference>
<gene>
    <name evidence="2" type="ORF">PAPYR_8029</name>
</gene>
<organism evidence="2 3">
    <name type="scientific">Paratrimastix pyriformis</name>
    <dbReference type="NCBI Taxonomy" id="342808"/>
    <lineage>
        <taxon>Eukaryota</taxon>
        <taxon>Metamonada</taxon>
        <taxon>Preaxostyla</taxon>
        <taxon>Paratrimastigidae</taxon>
        <taxon>Paratrimastix</taxon>
    </lineage>
</organism>
<accession>A0ABQ8UBH0</accession>
<proteinExistence type="predicted"/>